<dbReference type="EMBL" id="JXJN01003316">
    <property type="status" value="NOT_ANNOTATED_CDS"/>
    <property type="molecule type" value="Genomic_DNA"/>
</dbReference>
<keyword evidence="2" id="KW-1185">Reference proteome</keyword>
<organism evidence="1 2">
    <name type="scientific">Glossina palpalis gambiensis</name>
    <dbReference type="NCBI Taxonomy" id="67801"/>
    <lineage>
        <taxon>Eukaryota</taxon>
        <taxon>Metazoa</taxon>
        <taxon>Ecdysozoa</taxon>
        <taxon>Arthropoda</taxon>
        <taxon>Hexapoda</taxon>
        <taxon>Insecta</taxon>
        <taxon>Pterygota</taxon>
        <taxon>Neoptera</taxon>
        <taxon>Endopterygota</taxon>
        <taxon>Diptera</taxon>
        <taxon>Brachycera</taxon>
        <taxon>Muscomorpha</taxon>
        <taxon>Hippoboscoidea</taxon>
        <taxon>Glossinidae</taxon>
        <taxon>Glossina</taxon>
    </lineage>
</organism>
<reference evidence="2" key="1">
    <citation type="submission" date="2015-01" db="EMBL/GenBank/DDBJ databases">
        <authorList>
            <person name="Aksoy S."/>
            <person name="Warren W."/>
            <person name="Wilson R.K."/>
        </authorList>
    </citation>
    <scope>NUCLEOTIDE SEQUENCE [LARGE SCALE GENOMIC DNA]</scope>
    <source>
        <strain evidence="2">IAEA</strain>
    </source>
</reference>
<name>A0A1B0ATI1_9MUSC</name>
<accession>A0A1B0ATI1</accession>
<dbReference type="VEuPathDB" id="VectorBase:GPPI008012"/>
<evidence type="ECO:0000313" key="2">
    <source>
        <dbReference type="Proteomes" id="UP000092460"/>
    </source>
</evidence>
<reference evidence="1" key="2">
    <citation type="submission" date="2020-05" db="UniProtKB">
        <authorList>
            <consortium name="EnsemblMetazoa"/>
        </authorList>
    </citation>
    <scope>IDENTIFICATION</scope>
    <source>
        <strain evidence="1">IAEA</strain>
    </source>
</reference>
<dbReference type="EnsemblMetazoa" id="GPPI008012-RA">
    <property type="protein sequence ID" value="GPPI008012-PA"/>
    <property type="gene ID" value="GPPI008012"/>
</dbReference>
<sequence>MTVLVAGGWAHPVHAYFIRFDLGTVSGYLSSMRLHTRLPLFHMIDENMDRNQILADTSGSGQNIHGSQKASNKALRPYSYFLIDHRMGRQEWIAATISKMYRQEIGGTAHK</sequence>
<evidence type="ECO:0000313" key="1">
    <source>
        <dbReference type="EnsemblMetazoa" id="GPPI008012-PA"/>
    </source>
</evidence>
<dbReference type="Proteomes" id="UP000092460">
    <property type="component" value="Unassembled WGS sequence"/>
</dbReference>
<protein>
    <submittedName>
        <fullName evidence="1">Uncharacterized protein</fullName>
    </submittedName>
</protein>
<proteinExistence type="predicted"/>
<dbReference type="AlphaFoldDB" id="A0A1B0ATI1"/>